<dbReference type="EMBL" id="ML994612">
    <property type="protein sequence ID" value="KAF2194025.1"/>
    <property type="molecule type" value="Genomic_DNA"/>
</dbReference>
<feature type="region of interest" description="Disordered" evidence="1">
    <location>
        <begin position="54"/>
        <end position="79"/>
    </location>
</feature>
<feature type="compositionally biased region" description="Basic and acidic residues" evidence="1">
    <location>
        <begin position="68"/>
        <end position="79"/>
    </location>
</feature>
<reference evidence="2" key="1">
    <citation type="journal article" date="2020" name="Stud. Mycol.">
        <title>101 Dothideomycetes genomes: a test case for predicting lifestyles and emergence of pathogens.</title>
        <authorList>
            <person name="Haridas S."/>
            <person name="Albert R."/>
            <person name="Binder M."/>
            <person name="Bloem J."/>
            <person name="Labutti K."/>
            <person name="Salamov A."/>
            <person name="Andreopoulos B."/>
            <person name="Baker S."/>
            <person name="Barry K."/>
            <person name="Bills G."/>
            <person name="Bluhm B."/>
            <person name="Cannon C."/>
            <person name="Castanera R."/>
            <person name="Culley D."/>
            <person name="Daum C."/>
            <person name="Ezra D."/>
            <person name="Gonzalez J."/>
            <person name="Henrissat B."/>
            <person name="Kuo A."/>
            <person name="Liang C."/>
            <person name="Lipzen A."/>
            <person name="Lutzoni F."/>
            <person name="Magnuson J."/>
            <person name="Mondo S."/>
            <person name="Nolan M."/>
            <person name="Ohm R."/>
            <person name="Pangilinan J."/>
            <person name="Park H.-J."/>
            <person name="Ramirez L."/>
            <person name="Alfaro M."/>
            <person name="Sun H."/>
            <person name="Tritt A."/>
            <person name="Yoshinaga Y."/>
            <person name="Zwiers L.-H."/>
            <person name="Turgeon B."/>
            <person name="Goodwin S."/>
            <person name="Spatafora J."/>
            <person name="Crous P."/>
            <person name="Grigoriev I."/>
        </authorList>
    </citation>
    <scope>NUCLEOTIDE SEQUENCE</scope>
    <source>
        <strain evidence="2">CBS 207.26</strain>
    </source>
</reference>
<evidence type="ECO:0000256" key="1">
    <source>
        <dbReference type="SAM" id="MobiDB-lite"/>
    </source>
</evidence>
<evidence type="ECO:0000313" key="2">
    <source>
        <dbReference type="EMBL" id="KAF2194025.1"/>
    </source>
</evidence>
<keyword evidence="3" id="KW-1185">Reference proteome</keyword>
<gene>
    <name evidence="2" type="ORF">K469DRAFT_189806</name>
</gene>
<name>A0A6A6ES77_9PEZI</name>
<feature type="compositionally biased region" description="Polar residues" evidence="1">
    <location>
        <begin position="56"/>
        <end position="67"/>
    </location>
</feature>
<accession>A0A6A6ES77</accession>
<dbReference type="Proteomes" id="UP000800200">
    <property type="component" value="Unassembled WGS sequence"/>
</dbReference>
<evidence type="ECO:0000313" key="3">
    <source>
        <dbReference type="Proteomes" id="UP000800200"/>
    </source>
</evidence>
<protein>
    <recommendedName>
        <fullName evidence="4">Zn(2)-C6 fungal-type domain-containing protein</fullName>
    </recommendedName>
</protein>
<evidence type="ECO:0008006" key="4">
    <source>
        <dbReference type="Google" id="ProtNLM"/>
    </source>
</evidence>
<sequence length="79" mass="9211">MPSPCSRCRDNSRHCLVHPTSGRCSECIDYSVKCDLVVTQPKWNRLNRDKKKLQDQLHQAQEETVTAHSRELRLHQQLA</sequence>
<organism evidence="2 3">
    <name type="scientific">Zopfia rhizophila CBS 207.26</name>
    <dbReference type="NCBI Taxonomy" id="1314779"/>
    <lineage>
        <taxon>Eukaryota</taxon>
        <taxon>Fungi</taxon>
        <taxon>Dikarya</taxon>
        <taxon>Ascomycota</taxon>
        <taxon>Pezizomycotina</taxon>
        <taxon>Dothideomycetes</taxon>
        <taxon>Dothideomycetes incertae sedis</taxon>
        <taxon>Zopfiaceae</taxon>
        <taxon>Zopfia</taxon>
    </lineage>
</organism>
<proteinExistence type="predicted"/>
<dbReference type="OrthoDB" id="3943416at2759"/>
<dbReference type="AlphaFoldDB" id="A0A6A6ES77"/>